<dbReference type="InterPro" id="IPR001387">
    <property type="entry name" value="Cro/C1-type_HTH"/>
</dbReference>
<keyword evidence="3" id="KW-0804">Transcription</keyword>
<dbReference type="EMBL" id="JBHRSB010000008">
    <property type="protein sequence ID" value="MFC3002927.1"/>
    <property type="molecule type" value="Genomic_DNA"/>
</dbReference>
<dbReference type="RefSeq" id="WP_216839197.1">
    <property type="nucleotide sequence ID" value="NZ_JAFNJS010000008.1"/>
</dbReference>
<comment type="caution">
    <text evidence="5">The sequence shown here is derived from an EMBL/GenBank/DDBJ whole genome shotgun (WGS) entry which is preliminary data.</text>
</comment>
<evidence type="ECO:0000313" key="5">
    <source>
        <dbReference type="EMBL" id="MFC3002927.1"/>
    </source>
</evidence>
<dbReference type="InterPro" id="IPR015927">
    <property type="entry name" value="Peptidase_S24_S26A/B/C"/>
</dbReference>
<evidence type="ECO:0000313" key="6">
    <source>
        <dbReference type="Proteomes" id="UP001595420"/>
    </source>
</evidence>
<dbReference type="PANTHER" id="PTHR40661:SF3">
    <property type="entry name" value="FELS-1 PROPHAGE TRANSCRIPTIONAL REGULATOR"/>
    <property type="match status" value="1"/>
</dbReference>
<sequence length="239" mass="25970">MSTTDPLREAIREFLAETGMAERELSLKAGINEKAVNQILAGKSRHPRSDTVQALAQAMGRPIASLMSLPAGVVRGAQNLRPKPLVEAEIPRPAQSRTVSIAEFDVRPQAGGGGEMPELDGEGGHAVVAHWSMPSDYLRAFVAAPDQVRIVRVAGDSMEPEYPAGERVAVDTSHRLPSPPGVYVLWDGYGLVLKRVELLMGSAPAKLRISSINPAYPPYERLLSEVHINGRVIGKWQWK</sequence>
<evidence type="ECO:0000256" key="3">
    <source>
        <dbReference type="ARBA" id="ARBA00023163"/>
    </source>
</evidence>
<dbReference type="Pfam" id="PF00717">
    <property type="entry name" value="Peptidase_S24"/>
    <property type="match status" value="1"/>
</dbReference>
<keyword evidence="1" id="KW-0805">Transcription regulation</keyword>
<dbReference type="CDD" id="cd00093">
    <property type="entry name" value="HTH_XRE"/>
    <property type="match status" value="1"/>
</dbReference>
<dbReference type="Pfam" id="PF01381">
    <property type="entry name" value="HTH_3"/>
    <property type="match status" value="1"/>
</dbReference>
<evidence type="ECO:0000256" key="1">
    <source>
        <dbReference type="ARBA" id="ARBA00023015"/>
    </source>
</evidence>
<evidence type="ECO:0000259" key="4">
    <source>
        <dbReference type="PROSITE" id="PS50943"/>
    </source>
</evidence>
<feature type="domain" description="HTH cro/C1-type" evidence="4">
    <location>
        <begin position="23"/>
        <end position="66"/>
    </location>
</feature>
<gene>
    <name evidence="5" type="ORF">ACFOD3_23715</name>
</gene>
<dbReference type="Proteomes" id="UP001595420">
    <property type="component" value="Unassembled WGS sequence"/>
</dbReference>
<accession>A0ABV7BZ68</accession>
<keyword evidence="2" id="KW-0238">DNA-binding</keyword>
<dbReference type="PANTHER" id="PTHR40661">
    <property type="match status" value="1"/>
</dbReference>
<dbReference type="PROSITE" id="PS50943">
    <property type="entry name" value="HTH_CROC1"/>
    <property type="match status" value="1"/>
</dbReference>
<proteinExistence type="predicted"/>
<protein>
    <submittedName>
        <fullName evidence="5">S24 family peptidase</fullName>
    </submittedName>
</protein>
<keyword evidence="6" id="KW-1185">Reference proteome</keyword>
<dbReference type="InterPro" id="IPR039418">
    <property type="entry name" value="LexA-like"/>
</dbReference>
<dbReference type="CDD" id="cd06529">
    <property type="entry name" value="S24_LexA-like"/>
    <property type="match status" value="1"/>
</dbReference>
<name>A0ABV7BZ68_9PROT</name>
<dbReference type="SMART" id="SM00530">
    <property type="entry name" value="HTH_XRE"/>
    <property type="match status" value="1"/>
</dbReference>
<organism evidence="5 6">
    <name type="scientific">Falsiroseomonas tokyonensis</name>
    <dbReference type="NCBI Taxonomy" id="430521"/>
    <lineage>
        <taxon>Bacteria</taxon>
        <taxon>Pseudomonadati</taxon>
        <taxon>Pseudomonadota</taxon>
        <taxon>Alphaproteobacteria</taxon>
        <taxon>Acetobacterales</taxon>
        <taxon>Roseomonadaceae</taxon>
        <taxon>Falsiroseomonas</taxon>
    </lineage>
</organism>
<reference evidence="6" key="1">
    <citation type="journal article" date="2019" name="Int. J. Syst. Evol. Microbiol.">
        <title>The Global Catalogue of Microorganisms (GCM) 10K type strain sequencing project: providing services to taxonomists for standard genome sequencing and annotation.</title>
        <authorList>
            <consortium name="The Broad Institute Genomics Platform"/>
            <consortium name="The Broad Institute Genome Sequencing Center for Infectious Disease"/>
            <person name="Wu L."/>
            <person name="Ma J."/>
        </authorList>
    </citation>
    <scope>NUCLEOTIDE SEQUENCE [LARGE SCALE GENOMIC DNA]</scope>
    <source>
        <strain evidence="6">CGMCC 1.16855</strain>
    </source>
</reference>
<evidence type="ECO:0000256" key="2">
    <source>
        <dbReference type="ARBA" id="ARBA00023125"/>
    </source>
</evidence>